<sequence length="264" mass="29305">MSAKQGSVEKECIAQICRSPFPLLLTPVREFLWGQYSPSPCLLHHHKLNYIHPSLTPILYGHKTPASPQAILPSNTVFKTLNSRQTHGAVSNVPGERRLCAVGDAPTSTVTHGEGRRSSAHVPPGAWRPPKQTTESRVMNDGLNPQRYAEEQVSASIRRLPIKHTAVNVTGYTEQLYTTRVRKLRNKPWSSVGNNLTTNNQHEVKQPRASWDPLVSLFGALHPERLAERGLRGLCPCDHNAGEAEDSHDDTDNHQKYRLGTQGA</sequence>
<accession>A0A4Z2J2R8</accession>
<protein>
    <submittedName>
        <fullName evidence="2">Uncharacterized protein</fullName>
    </submittedName>
</protein>
<proteinExistence type="predicted"/>
<evidence type="ECO:0000313" key="2">
    <source>
        <dbReference type="EMBL" id="TNN84231.1"/>
    </source>
</evidence>
<dbReference type="EMBL" id="SRLO01000028">
    <property type="protein sequence ID" value="TNN84231.1"/>
    <property type="molecule type" value="Genomic_DNA"/>
</dbReference>
<gene>
    <name evidence="2" type="ORF">EYF80_005558</name>
</gene>
<feature type="region of interest" description="Disordered" evidence="1">
    <location>
        <begin position="242"/>
        <end position="264"/>
    </location>
</feature>
<comment type="caution">
    <text evidence="2">The sequence shown here is derived from an EMBL/GenBank/DDBJ whole genome shotgun (WGS) entry which is preliminary data.</text>
</comment>
<keyword evidence="3" id="KW-1185">Reference proteome</keyword>
<dbReference type="AlphaFoldDB" id="A0A4Z2J2R8"/>
<feature type="region of interest" description="Disordered" evidence="1">
    <location>
        <begin position="106"/>
        <end position="135"/>
    </location>
</feature>
<organism evidence="2 3">
    <name type="scientific">Liparis tanakae</name>
    <name type="common">Tanaka's snailfish</name>
    <dbReference type="NCBI Taxonomy" id="230148"/>
    <lineage>
        <taxon>Eukaryota</taxon>
        <taxon>Metazoa</taxon>
        <taxon>Chordata</taxon>
        <taxon>Craniata</taxon>
        <taxon>Vertebrata</taxon>
        <taxon>Euteleostomi</taxon>
        <taxon>Actinopterygii</taxon>
        <taxon>Neopterygii</taxon>
        <taxon>Teleostei</taxon>
        <taxon>Neoteleostei</taxon>
        <taxon>Acanthomorphata</taxon>
        <taxon>Eupercaria</taxon>
        <taxon>Perciformes</taxon>
        <taxon>Cottioidei</taxon>
        <taxon>Cottales</taxon>
        <taxon>Liparidae</taxon>
        <taxon>Liparis</taxon>
    </lineage>
</organism>
<evidence type="ECO:0000256" key="1">
    <source>
        <dbReference type="SAM" id="MobiDB-lite"/>
    </source>
</evidence>
<reference evidence="2 3" key="1">
    <citation type="submission" date="2019-03" db="EMBL/GenBank/DDBJ databases">
        <title>First draft genome of Liparis tanakae, snailfish: a comprehensive survey of snailfish specific genes.</title>
        <authorList>
            <person name="Kim W."/>
            <person name="Song I."/>
            <person name="Jeong J.-H."/>
            <person name="Kim D."/>
            <person name="Kim S."/>
            <person name="Ryu S."/>
            <person name="Song J.Y."/>
            <person name="Lee S.K."/>
        </authorList>
    </citation>
    <scope>NUCLEOTIDE SEQUENCE [LARGE SCALE GENOMIC DNA]</scope>
    <source>
        <tissue evidence="2">Muscle</tissue>
    </source>
</reference>
<dbReference type="Proteomes" id="UP000314294">
    <property type="component" value="Unassembled WGS sequence"/>
</dbReference>
<evidence type="ECO:0000313" key="3">
    <source>
        <dbReference type="Proteomes" id="UP000314294"/>
    </source>
</evidence>
<name>A0A4Z2J2R8_9TELE</name>